<dbReference type="AlphaFoldDB" id="A0A382RLL2"/>
<dbReference type="EMBL" id="UINC01121971">
    <property type="protein sequence ID" value="SVC97491.1"/>
    <property type="molecule type" value="Genomic_DNA"/>
</dbReference>
<gene>
    <name evidence="1" type="ORF">METZ01_LOCUS350345</name>
</gene>
<sequence>SMDSLAPGGFLHSEYFVLVDKEGRVRSGTDKNGNVVGVYDGTKEPETKDLINDIKVLMAEYKRSKKE</sequence>
<accession>A0A382RLL2</accession>
<protein>
    <recommendedName>
        <fullName evidence="2">SCO family protein</fullName>
    </recommendedName>
</protein>
<feature type="non-terminal residue" evidence="1">
    <location>
        <position position="1"/>
    </location>
</feature>
<proteinExistence type="predicted"/>
<evidence type="ECO:0000313" key="1">
    <source>
        <dbReference type="EMBL" id="SVC97491.1"/>
    </source>
</evidence>
<organism evidence="1">
    <name type="scientific">marine metagenome</name>
    <dbReference type="NCBI Taxonomy" id="408172"/>
    <lineage>
        <taxon>unclassified sequences</taxon>
        <taxon>metagenomes</taxon>
        <taxon>ecological metagenomes</taxon>
    </lineage>
</organism>
<evidence type="ECO:0008006" key="2">
    <source>
        <dbReference type="Google" id="ProtNLM"/>
    </source>
</evidence>
<dbReference type="Gene3D" id="3.40.30.10">
    <property type="entry name" value="Glutaredoxin"/>
    <property type="match status" value="1"/>
</dbReference>
<reference evidence="1" key="1">
    <citation type="submission" date="2018-05" db="EMBL/GenBank/DDBJ databases">
        <authorList>
            <person name="Lanie J.A."/>
            <person name="Ng W.-L."/>
            <person name="Kazmierczak K.M."/>
            <person name="Andrzejewski T.M."/>
            <person name="Davidsen T.M."/>
            <person name="Wayne K.J."/>
            <person name="Tettelin H."/>
            <person name="Glass J.I."/>
            <person name="Rusch D."/>
            <person name="Podicherti R."/>
            <person name="Tsui H.-C.T."/>
            <person name="Winkler M.E."/>
        </authorList>
    </citation>
    <scope>NUCLEOTIDE SEQUENCE</scope>
</reference>
<name>A0A382RLL2_9ZZZZ</name>